<dbReference type="OrthoDB" id="5984913at2759"/>
<feature type="non-terminal residue" evidence="5">
    <location>
        <position position="1"/>
    </location>
</feature>
<evidence type="ECO:0000313" key="5">
    <source>
        <dbReference type="EMBL" id="NXR09012.1"/>
    </source>
</evidence>
<feature type="domain" description="NTR" evidence="4">
    <location>
        <begin position="1"/>
        <end position="70"/>
    </location>
</feature>
<dbReference type="InterPro" id="IPR008993">
    <property type="entry name" value="TIMP-like_OB-fold"/>
</dbReference>
<keyword evidence="2" id="KW-0964">Secreted</keyword>
<evidence type="ECO:0000313" key="6">
    <source>
        <dbReference type="Proteomes" id="UP000536381"/>
    </source>
</evidence>
<dbReference type="GO" id="GO:0005576">
    <property type="term" value="C:extracellular region"/>
    <property type="evidence" value="ECO:0007669"/>
    <property type="project" value="UniProtKB-SubCell"/>
</dbReference>
<dbReference type="InterPro" id="IPR001134">
    <property type="entry name" value="Netrin_domain"/>
</dbReference>
<dbReference type="SUPFAM" id="SSF50242">
    <property type="entry name" value="TIMP-like"/>
    <property type="match status" value="1"/>
</dbReference>
<sequence>RSPLVSREYLWVPNTCGCPPLQEGGDYLLMAWRHVNHEQTLNRILLPPDGYARPWTPREEQLVRGAAGSC</sequence>
<evidence type="ECO:0000256" key="2">
    <source>
        <dbReference type="ARBA" id="ARBA00022525"/>
    </source>
</evidence>
<comment type="subcellular location">
    <subcellularLocation>
        <location evidence="1">Secreted</location>
    </subcellularLocation>
</comment>
<name>A0A7L2ID93_9PICI</name>
<dbReference type="AlphaFoldDB" id="A0A7L2ID93"/>
<organism evidence="5 6">
    <name type="scientific">Semnornis frantzii</name>
    <dbReference type="NCBI Taxonomy" id="91796"/>
    <lineage>
        <taxon>Eukaryota</taxon>
        <taxon>Metazoa</taxon>
        <taxon>Chordata</taxon>
        <taxon>Craniata</taxon>
        <taxon>Vertebrata</taxon>
        <taxon>Euteleostomi</taxon>
        <taxon>Archelosauria</taxon>
        <taxon>Archosauria</taxon>
        <taxon>Dinosauria</taxon>
        <taxon>Saurischia</taxon>
        <taxon>Theropoda</taxon>
        <taxon>Coelurosauria</taxon>
        <taxon>Aves</taxon>
        <taxon>Neognathae</taxon>
        <taxon>Neoaves</taxon>
        <taxon>Telluraves</taxon>
        <taxon>Coraciimorphae</taxon>
        <taxon>Piciformes</taxon>
        <taxon>Ramphastidae</taxon>
        <taxon>Semnornis</taxon>
    </lineage>
</organism>
<evidence type="ECO:0000256" key="3">
    <source>
        <dbReference type="ARBA" id="ARBA00023157"/>
    </source>
</evidence>
<evidence type="ECO:0000259" key="4">
    <source>
        <dbReference type="PROSITE" id="PS50189"/>
    </source>
</evidence>
<keyword evidence="3" id="KW-1015">Disulfide bond</keyword>
<gene>
    <name evidence="5" type="primary">Adamtsl5</name>
    <name evidence="5" type="ORF">SEMFRA_R06303</name>
</gene>
<dbReference type="Pfam" id="PF01759">
    <property type="entry name" value="NTR"/>
    <property type="match status" value="1"/>
</dbReference>
<accession>A0A7L2ID93</accession>
<comment type="caution">
    <text evidence="5">The sequence shown here is derived from an EMBL/GenBank/DDBJ whole genome shotgun (WGS) entry which is preliminary data.</text>
</comment>
<dbReference type="PROSITE" id="PS50189">
    <property type="entry name" value="NTR"/>
    <property type="match status" value="1"/>
</dbReference>
<keyword evidence="6" id="KW-1185">Reference proteome</keyword>
<protein>
    <submittedName>
        <fullName evidence="5">ATL5 protein</fullName>
    </submittedName>
</protein>
<dbReference type="InterPro" id="IPR018933">
    <property type="entry name" value="Netrin_module_non-TIMP"/>
</dbReference>
<dbReference type="EMBL" id="VWYK01041998">
    <property type="protein sequence ID" value="NXR09012.1"/>
    <property type="molecule type" value="Genomic_DNA"/>
</dbReference>
<dbReference type="Proteomes" id="UP000536381">
    <property type="component" value="Unassembled WGS sequence"/>
</dbReference>
<feature type="non-terminal residue" evidence="5">
    <location>
        <position position="70"/>
    </location>
</feature>
<reference evidence="5 6" key="1">
    <citation type="submission" date="2019-09" db="EMBL/GenBank/DDBJ databases">
        <title>Bird 10,000 Genomes (B10K) Project - Family phase.</title>
        <authorList>
            <person name="Zhang G."/>
        </authorList>
    </citation>
    <scope>NUCLEOTIDE SEQUENCE [LARGE SCALE GENOMIC DNA]</scope>
    <source>
        <strain evidence="5">B10K-DU-001-42</strain>
        <tissue evidence="5">Muscle</tissue>
    </source>
</reference>
<dbReference type="Gene3D" id="2.40.50.120">
    <property type="match status" value="1"/>
</dbReference>
<proteinExistence type="predicted"/>
<evidence type="ECO:0000256" key="1">
    <source>
        <dbReference type="ARBA" id="ARBA00004613"/>
    </source>
</evidence>